<evidence type="ECO:0000259" key="6">
    <source>
        <dbReference type="PROSITE" id="PS50966"/>
    </source>
</evidence>
<name>A0AAV8CW51_9POAL</name>
<feature type="domain" description="SWIM-type" evidence="6">
    <location>
        <begin position="371"/>
        <end position="403"/>
    </location>
</feature>
<evidence type="ECO:0000256" key="1">
    <source>
        <dbReference type="ARBA" id="ARBA00022723"/>
    </source>
</evidence>
<comment type="caution">
    <text evidence="7">The sequence shown here is derived from an EMBL/GenBank/DDBJ whole genome shotgun (WGS) entry which is preliminary data.</text>
</comment>
<feature type="region of interest" description="Disordered" evidence="5">
    <location>
        <begin position="447"/>
        <end position="480"/>
    </location>
</feature>
<dbReference type="SMART" id="SM00575">
    <property type="entry name" value="ZnF_PMZ"/>
    <property type="match status" value="1"/>
</dbReference>
<dbReference type="EMBL" id="JAMFTS010000004">
    <property type="protein sequence ID" value="KAJ4759301.1"/>
    <property type="molecule type" value="Genomic_DNA"/>
</dbReference>
<keyword evidence="3" id="KW-0862">Zinc</keyword>
<dbReference type="PROSITE" id="PS50966">
    <property type="entry name" value="ZF_SWIM"/>
    <property type="match status" value="1"/>
</dbReference>
<gene>
    <name evidence="7" type="ORF">LUZ62_069676</name>
</gene>
<dbReference type="InterPro" id="IPR007527">
    <property type="entry name" value="Znf_SWIM"/>
</dbReference>
<proteinExistence type="predicted"/>
<dbReference type="AlphaFoldDB" id="A0AAV8CW51"/>
<keyword evidence="1" id="KW-0479">Metal-binding</keyword>
<accession>A0AAV8CW51</accession>
<reference evidence="7" key="1">
    <citation type="submission" date="2022-08" db="EMBL/GenBank/DDBJ databases">
        <authorList>
            <person name="Marques A."/>
        </authorList>
    </citation>
    <scope>NUCLEOTIDE SEQUENCE</scope>
    <source>
        <strain evidence="7">RhyPub2mFocal</strain>
        <tissue evidence="7">Leaves</tissue>
    </source>
</reference>
<dbReference type="InterPro" id="IPR006564">
    <property type="entry name" value="Znf_PMZ"/>
</dbReference>
<dbReference type="Pfam" id="PF04434">
    <property type="entry name" value="SWIM"/>
    <property type="match status" value="1"/>
</dbReference>
<keyword evidence="2 4" id="KW-0863">Zinc-finger</keyword>
<dbReference type="GO" id="GO:0008270">
    <property type="term" value="F:zinc ion binding"/>
    <property type="evidence" value="ECO:0007669"/>
    <property type="project" value="UniProtKB-KW"/>
</dbReference>
<evidence type="ECO:0000256" key="2">
    <source>
        <dbReference type="ARBA" id="ARBA00022771"/>
    </source>
</evidence>
<dbReference type="PANTHER" id="PTHR31973:SF191">
    <property type="entry name" value="OS05G0489400 PROTEIN"/>
    <property type="match status" value="1"/>
</dbReference>
<dbReference type="PANTHER" id="PTHR31973">
    <property type="entry name" value="POLYPROTEIN, PUTATIVE-RELATED"/>
    <property type="match status" value="1"/>
</dbReference>
<evidence type="ECO:0000313" key="7">
    <source>
        <dbReference type="EMBL" id="KAJ4759301.1"/>
    </source>
</evidence>
<dbReference type="Pfam" id="PF10551">
    <property type="entry name" value="MULE"/>
    <property type="match status" value="1"/>
</dbReference>
<keyword evidence="8" id="KW-1185">Reference proteome</keyword>
<dbReference type="Proteomes" id="UP001140206">
    <property type="component" value="Chromosome 4"/>
</dbReference>
<evidence type="ECO:0000256" key="4">
    <source>
        <dbReference type="PROSITE-ProRule" id="PRU00325"/>
    </source>
</evidence>
<sequence>MHTCSNEHNVKFLTVKWLVNKYLGTFWADPSWSLQGIQARIRDDLYLEISPQKAWNVRSAALKIIAGKEGEQYAKLQCYATEIRKTNPGSTVIYDLRNGVFKRAYICLDACREGFLAGWRRIISLDGCFLKTRYGGQLLSAIAIDANDCIFPIAYAVVEGETSESWRWFLQLLGNDLVMENSHSWTFMSDRQKGLVPMVQALFPAAEHRFCVRHMYDNFSNAGHKGKTLKDQLWSAAMATYVAGHEKCMMELEGLSKAAFEWLKRKPPSEWTKSHFPTNSKCDMLLNNLCECFNKYILDARDKPIITMLEIIRTKLMRRFQVKRDEMMKYKGPICPKIQKKLDKWKDEAIKFNAVWNGAAQYQVTGVEGQFVVNIATSSCDCRRWDLTGIPCEHACASMRVNGLVPEEYVHDCYKVETYLKIYNHTINPISGQDMWDKGGLSQVIIPPELDPPKPGRPKKARKKSNVELEKNSNRSKLSKKGRKVVCSICHQEGHNKRWHTQPITTSEAATASTTVAVDTNRKKLAVTKKKTSFNESNGCLA</sequence>
<protein>
    <submittedName>
        <fullName evidence="7">MuDR family transposase</fullName>
    </submittedName>
</protein>
<evidence type="ECO:0000256" key="5">
    <source>
        <dbReference type="SAM" id="MobiDB-lite"/>
    </source>
</evidence>
<evidence type="ECO:0000256" key="3">
    <source>
        <dbReference type="ARBA" id="ARBA00022833"/>
    </source>
</evidence>
<dbReference type="InterPro" id="IPR018289">
    <property type="entry name" value="MULE_transposase_dom"/>
</dbReference>
<evidence type="ECO:0000313" key="8">
    <source>
        <dbReference type="Proteomes" id="UP001140206"/>
    </source>
</evidence>
<organism evidence="7 8">
    <name type="scientific">Rhynchospora pubera</name>
    <dbReference type="NCBI Taxonomy" id="906938"/>
    <lineage>
        <taxon>Eukaryota</taxon>
        <taxon>Viridiplantae</taxon>
        <taxon>Streptophyta</taxon>
        <taxon>Embryophyta</taxon>
        <taxon>Tracheophyta</taxon>
        <taxon>Spermatophyta</taxon>
        <taxon>Magnoliopsida</taxon>
        <taxon>Liliopsida</taxon>
        <taxon>Poales</taxon>
        <taxon>Cyperaceae</taxon>
        <taxon>Cyperoideae</taxon>
        <taxon>Rhynchosporeae</taxon>
        <taxon>Rhynchospora</taxon>
    </lineage>
</organism>